<reference evidence="1 2" key="1">
    <citation type="submission" date="2023-02" db="EMBL/GenBank/DDBJ databases">
        <title>LHISI_Scaffold_Assembly.</title>
        <authorList>
            <person name="Stuart O.P."/>
            <person name="Cleave R."/>
            <person name="Magrath M.J.L."/>
            <person name="Mikheyev A.S."/>
        </authorList>
    </citation>
    <scope>NUCLEOTIDE SEQUENCE [LARGE SCALE GENOMIC DNA]</scope>
    <source>
        <strain evidence="1">Daus_M_001</strain>
        <tissue evidence="1">Leg muscle</tissue>
    </source>
</reference>
<proteinExistence type="predicted"/>
<dbReference type="EMBL" id="JARBHB010000007">
    <property type="protein sequence ID" value="KAJ8879272.1"/>
    <property type="molecule type" value="Genomic_DNA"/>
</dbReference>
<gene>
    <name evidence="1" type="ORF">PR048_019879</name>
</gene>
<sequence length="131" mass="14618">MKHLQFVDEDYKVARSFGMFIGAKLFPYILACCKPEDNPGTPVAFDTQFVLILVGHVQQNSPAQVQNVTSRYVSSVKLPTIENVVQRFWELEELPNIFIATNTCDSTGQYSAALNFKSPDLDLGDSRISAL</sequence>
<organism evidence="1 2">
    <name type="scientific">Dryococelus australis</name>
    <dbReference type="NCBI Taxonomy" id="614101"/>
    <lineage>
        <taxon>Eukaryota</taxon>
        <taxon>Metazoa</taxon>
        <taxon>Ecdysozoa</taxon>
        <taxon>Arthropoda</taxon>
        <taxon>Hexapoda</taxon>
        <taxon>Insecta</taxon>
        <taxon>Pterygota</taxon>
        <taxon>Neoptera</taxon>
        <taxon>Polyneoptera</taxon>
        <taxon>Phasmatodea</taxon>
        <taxon>Verophasmatodea</taxon>
        <taxon>Anareolatae</taxon>
        <taxon>Phasmatidae</taxon>
        <taxon>Eurycanthinae</taxon>
        <taxon>Dryococelus</taxon>
    </lineage>
</organism>
<name>A0ABQ9H4Q5_9NEOP</name>
<protein>
    <submittedName>
        <fullName evidence="1">Uncharacterized protein</fullName>
    </submittedName>
</protein>
<evidence type="ECO:0000313" key="1">
    <source>
        <dbReference type="EMBL" id="KAJ8879272.1"/>
    </source>
</evidence>
<comment type="caution">
    <text evidence="1">The sequence shown here is derived from an EMBL/GenBank/DDBJ whole genome shotgun (WGS) entry which is preliminary data.</text>
</comment>
<dbReference type="Proteomes" id="UP001159363">
    <property type="component" value="Chromosome 6"/>
</dbReference>
<keyword evidence="2" id="KW-1185">Reference proteome</keyword>
<accession>A0ABQ9H4Q5</accession>
<evidence type="ECO:0000313" key="2">
    <source>
        <dbReference type="Proteomes" id="UP001159363"/>
    </source>
</evidence>